<dbReference type="Gene3D" id="3.50.50.60">
    <property type="entry name" value="FAD/NAD(P)-binding domain"/>
    <property type="match status" value="1"/>
</dbReference>
<evidence type="ECO:0000313" key="2">
    <source>
        <dbReference type="EMBL" id="WFP17190.1"/>
    </source>
</evidence>
<dbReference type="Proteomes" id="UP001219037">
    <property type="component" value="Chromosome"/>
</dbReference>
<dbReference type="Pfam" id="PF13454">
    <property type="entry name" value="NAD_binding_9"/>
    <property type="match status" value="1"/>
</dbReference>
<dbReference type="InterPro" id="IPR038732">
    <property type="entry name" value="HpyO/CreE_NAD-binding"/>
</dbReference>
<feature type="domain" description="FAD-dependent urate hydroxylase HpyO/Asp monooxygenase CreE-like FAD/NAD(P)-binding" evidence="1">
    <location>
        <begin position="18"/>
        <end position="186"/>
    </location>
</feature>
<accession>A0ABY8H7S1</accession>
<protein>
    <submittedName>
        <fullName evidence="2">FAD/NAD(P)-binding protein</fullName>
    </submittedName>
</protein>
<dbReference type="PANTHER" id="PTHR40254:SF1">
    <property type="entry name" value="BLR0577 PROTEIN"/>
    <property type="match status" value="1"/>
</dbReference>
<dbReference type="PANTHER" id="PTHR40254">
    <property type="entry name" value="BLR0577 PROTEIN"/>
    <property type="match status" value="1"/>
</dbReference>
<evidence type="ECO:0000313" key="3">
    <source>
        <dbReference type="Proteomes" id="UP001219037"/>
    </source>
</evidence>
<reference evidence="2 3" key="1">
    <citation type="submission" date="2023-04" db="EMBL/GenBank/DDBJ databases">
        <title>Funneling lignin-derived compounds into biodiesel using alkali-halophilic Citricoccus sp. P2.</title>
        <authorList>
            <person name="Luo C.-B."/>
        </authorList>
    </citation>
    <scope>NUCLEOTIDE SEQUENCE [LARGE SCALE GENOMIC DNA]</scope>
    <source>
        <strain evidence="2 3">P2</strain>
    </source>
</reference>
<evidence type="ECO:0000259" key="1">
    <source>
        <dbReference type="Pfam" id="PF13454"/>
    </source>
</evidence>
<organism evidence="2 3">
    <name type="scientific">Citricoccus muralis</name>
    <dbReference type="NCBI Taxonomy" id="169134"/>
    <lineage>
        <taxon>Bacteria</taxon>
        <taxon>Bacillati</taxon>
        <taxon>Actinomycetota</taxon>
        <taxon>Actinomycetes</taxon>
        <taxon>Micrococcales</taxon>
        <taxon>Micrococcaceae</taxon>
        <taxon>Citricoccus</taxon>
    </lineage>
</organism>
<proteinExistence type="predicted"/>
<gene>
    <name evidence="2" type="ORF">P8192_03435</name>
</gene>
<dbReference type="SUPFAM" id="SSF51905">
    <property type="entry name" value="FAD/NAD(P)-binding domain"/>
    <property type="match status" value="1"/>
</dbReference>
<dbReference type="RefSeq" id="WP_278158528.1">
    <property type="nucleotide sequence ID" value="NZ_CP121252.1"/>
</dbReference>
<dbReference type="EMBL" id="CP121252">
    <property type="protein sequence ID" value="WFP17190.1"/>
    <property type="molecule type" value="Genomic_DNA"/>
</dbReference>
<dbReference type="InterPro" id="IPR052189">
    <property type="entry name" value="L-asp_N-monooxygenase_NS-form"/>
</dbReference>
<dbReference type="InterPro" id="IPR036188">
    <property type="entry name" value="FAD/NAD-bd_sf"/>
</dbReference>
<keyword evidence="3" id="KW-1185">Reference proteome</keyword>
<name>A0ABY8H7S1_9MICC</name>
<sequence length="671" mass="73640">MSQIDSSTGTDQRTVTIAVIGAGPRGVSFLERLLAQLSRDTLSQRVRIVVCEPHQVGPGRVWSTEQSELLLMNTPSFYPTAAATAGTGLADSGVGLTFDQWRQSTARVNATLHRNDYPPRAVYGAYLRELSDRVRAALENHPAVQDYTIVSENIVEVVEAEHAGYSLATESGRVLQADHVVLALGHGEARLNRNQQQLLDASESVGLNYIPPNLPAEVDYASIPAGADVLIRGMGLNFFDALSQFTQARGGTYVETGRGPGQRFDYVPSGQEPVLHAGSRRGTPYFPKAETDAFVPHGVTLRYLTDANVQRLLDQDEQVDFQRDLWPLIHRDVVRAYYDTLVQEKPETFGAVTTARNFYTHLVTMLEVSDRGEPLTRRHVEDALRDFGLDQQPFDIRSLSQPIADSSFATSEEYQREVHDVLVQLCEHAAAGERSAVMMAIGTLHAARLVVKRLVAEQRVSDPSRLRDIAGWFEPLVEGLASGPPLERIEQLLAVSRAGLVQFIGPAPHFEVAESIDHEGQSRFAAVSPHVGTDANPVAAHLQRRPSQFRHEGTWMLEAMMPANQVQLSENPLLRQLLDSGLARPRPEENDEGAILPGRGLDVTAPRPYRLIRADGTAHRSVYVLGLQLASVQWGTAIAAESGQDPAGRAWTLGDADAAARDILDRLGNQR</sequence>